<accession>A0A0N4TL10</accession>
<reference evidence="2 3" key="2">
    <citation type="submission" date="2018-11" db="EMBL/GenBank/DDBJ databases">
        <authorList>
            <consortium name="Pathogen Informatics"/>
        </authorList>
    </citation>
    <scope>NUCLEOTIDE SEQUENCE [LARGE SCALE GENOMIC DNA]</scope>
</reference>
<gene>
    <name evidence="2" type="ORF">BPAG_LOCUS9014</name>
</gene>
<keyword evidence="3" id="KW-1185">Reference proteome</keyword>
<dbReference type="WBParaSite" id="BPAG_0000905201-mRNA-1">
    <property type="protein sequence ID" value="BPAG_0000905201-mRNA-1"/>
    <property type="gene ID" value="BPAG_0000905201"/>
</dbReference>
<evidence type="ECO:0000313" key="4">
    <source>
        <dbReference type="WBParaSite" id="BPAG_0000905201-mRNA-1"/>
    </source>
</evidence>
<protein>
    <submittedName>
        <fullName evidence="2 4">Uncharacterized protein</fullName>
    </submittedName>
</protein>
<organism evidence="4">
    <name type="scientific">Brugia pahangi</name>
    <name type="common">Filarial nematode worm</name>
    <dbReference type="NCBI Taxonomy" id="6280"/>
    <lineage>
        <taxon>Eukaryota</taxon>
        <taxon>Metazoa</taxon>
        <taxon>Ecdysozoa</taxon>
        <taxon>Nematoda</taxon>
        <taxon>Chromadorea</taxon>
        <taxon>Rhabditida</taxon>
        <taxon>Spirurina</taxon>
        <taxon>Spiruromorpha</taxon>
        <taxon>Filarioidea</taxon>
        <taxon>Onchocercidae</taxon>
        <taxon>Brugia</taxon>
    </lineage>
</organism>
<feature type="compositionally biased region" description="Low complexity" evidence="1">
    <location>
        <begin position="1"/>
        <end position="12"/>
    </location>
</feature>
<evidence type="ECO:0000256" key="1">
    <source>
        <dbReference type="SAM" id="MobiDB-lite"/>
    </source>
</evidence>
<dbReference type="EMBL" id="UZAD01013145">
    <property type="protein sequence ID" value="VDN90200.1"/>
    <property type="molecule type" value="Genomic_DNA"/>
</dbReference>
<reference evidence="4" key="1">
    <citation type="submission" date="2017-02" db="UniProtKB">
        <authorList>
            <consortium name="WormBaseParasite"/>
        </authorList>
    </citation>
    <scope>IDENTIFICATION</scope>
</reference>
<feature type="region of interest" description="Disordered" evidence="1">
    <location>
        <begin position="1"/>
        <end position="22"/>
    </location>
</feature>
<evidence type="ECO:0000313" key="2">
    <source>
        <dbReference type="EMBL" id="VDN90200.1"/>
    </source>
</evidence>
<dbReference type="Proteomes" id="UP000278627">
    <property type="component" value="Unassembled WGS sequence"/>
</dbReference>
<dbReference type="AlphaFoldDB" id="A0A0N4TL10"/>
<name>A0A0N4TL10_BRUPA</name>
<proteinExistence type="predicted"/>
<evidence type="ECO:0000313" key="3">
    <source>
        <dbReference type="Proteomes" id="UP000278627"/>
    </source>
</evidence>
<sequence>MSTSSSALASSAREVAHPHEISHHHECVGLLIPEHITTNSLVTSTVLEEMPLQARTTHQPVILTHAPDRRITKQNETGTSGKTQGYFNRWFPAKTMSIP</sequence>